<keyword evidence="5 6" id="KW-0472">Membrane</keyword>
<feature type="transmembrane region" description="Helical" evidence="6">
    <location>
        <begin position="175"/>
        <end position="194"/>
    </location>
</feature>
<dbReference type="CDD" id="cd06173">
    <property type="entry name" value="MFS_MefA_like"/>
    <property type="match status" value="1"/>
</dbReference>
<dbReference type="PROSITE" id="PS51257">
    <property type="entry name" value="PROKAR_LIPOPROTEIN"/>
    <property type="match status" value="1"/>
</dbReference>
<evidence type="ECO:0000256" key="6">
    <source>
        <dbReference type="SAM" id="Phobius"/>
    </source>
</evidence>
<evidence type="ECO:0000313" key="7">
    <source>
        <dbReference type="EMBL" id="MWZ39826.1"/>
    </source>
</evidence>
<feature type="transmembrane region" description="Helical" evidence="6">
    <location>
        <begin position="16"/>
        <end position="40"/>
    </location>
</feature>
<dbReference type="PANTHER" id="PTHR23513:SF6">
    <property type="entry name" value="MAJOR FACILITATOR SUPERFAMILY ASSOCIATED DOMAIN-CONTAINING PROTEIN"/>
    <property type="match status" value="1"/>
</dbReference>
<dbReference type="Proteomes" id="UP000469081">
    <property type="component" value="Unassembled WGS sequence"/>
</dbReference>
<dbReference type="GO" id="GO:0005886">
    <property type="term" value="C:plasma membrane"/>
    <property type="evidence" value="ECO:0007669"/>
    <property type="project" value="UniProtKB-SubCell"/>
</dbReference>
<dbReference type="PANTHER" id="PTHR23513">
    <property type="entry name" value="INTEGRAL MEMBRANE EFFLUX PROTEIN-RELATED"/>
    <property type="match status" value="1"/>
</dbReference>
<evidence type="ECO:0000256" key="1">
    <source>
        <dbReference type="ARBA" id="ARBA00004651"/>
    </source>
</evidence>
<feature type="transmembrane region" description="Helical" evidence="6">
    <location>
        <begin position="259"/>
        <end position="277"/>
    </location>
</feature>
<evidence type="ECO:0000256" key="2">
    <source>
        <dbReference type="ARBA" id="ARBA00022475"/>
    </source>
</evidence>
<feature type="transmembrane region" description="Helical" evidence="6">
    <location>
        <begin position="81"/>
        <end position="101"/>
    </location>
</feature>
<dbReference type="GO" id="GO:0022857">
    <property type="term" value="F:transmembrane transporter activity"/>
    <property type="evidence" value="ECO:0007669"/>
    <property type="project" value="InterPro"/>
</dbReference>
<keyword evidence="2" id="KW-1003">Cell membrane</keyword>
<dbReference type="EMBL" id="VJEZ01000005">
    <property type="protein sequence ID" value="MWZ39826.1"/>
    <property type="molecule type" value="Genomic_DNA"/>
</dbReference>
<dbReference type="InterPro" id="IPR011701">
    <property type="entry name" value="MFS"/>
</dbReference>
<dbReference type="Pfam" id="PF07690">
    <property type="entry name" value="MFS_1"/>
    <property type="match status" value="1"/>
</dbReference>
<evidence type="ECO:0000256" key="5">
    <source>
        <dbReference type="ARBA" id="ARBA00023136"/>
    </source>
</evidence>
<reference evidence="7 8" key="1">
    <citation type="submission" date="2019-06" db="EMBL/GenBank/DDBJ databases">
        <title>Phylogeography and genetic diversity of Francisella tularensis subsp. holarctica in France (1947-2018).</title>
        <authorList>
            <person name="Kevin M."/>
            <person name="Madani N."/>
            <person name="Maurin M."/>
        </authorList>
    </citation>
    <scope>NUCLEOTIDE SEQUENCE [LARGE SCALE GENOMIC DNA]</scope>
    <source>
        <strain evidence="7 8">ATCC 15482</strain>
    </source>
</reference>
<feature type="transmembrane region" description="Helical" evidence="6">
    <location>
        <begin position="52"/>
        <end position="74"/>
    </location>
</feature>
<organism evidence="7 8">
    <name type="scientific">Francisella tularensis</name>
    <dbReference type="NCBI Taxonomy" id="263"/>
    <lineage>
        <taxon>Bacteria</taxon>
        <taxon>Pseudomonadati</taxon>
        <taxon>Pseudomonadota</taxon>
        <taxon>Gammaproteobacteria</taxon>
        <taxon>Thiotrichales</taxon>
        <taxon>Francisellaceae</taxon>
        <taxon>Francisella</taxon>
    </lineage>
</organism>
<evidence type="ECO:0000256" key="3">
    <source>
        <dbReference type="ARBA" id="ARBA00022692"/>
    </source>
</evidence>
<feature type="transmembrane region" description="Helical" evidence="6">
    <location>
        <begin position="378"/>
        <end position="395"/>
    </location>
</feature>
<accession>A0A6I4RR14</accession>
<sequence>MLSYFKARSRLFSNSAFSYACVMTICNAVVVGIAYISISWHLLSLRNSIEVIMLFMFTWWIFAVLLSPLTGYFADLVPRKLIIILVNISRVLLLLAFIFLGNLDSLSLVYLFTAGWGIILAFFMPAMMIMSRELFANDDVLLYANSTVDGLFEFGMVIGMSLGGVLVAYLDMHQILMVMLIGSLLATLCSFKIIPKRNVKNTKISFLRNWQEVISFLNQNKTLYWCYLAQIGMTCLYMIAPVFISPYAKNILKASSLEFGLIEVAFSVGFIVGNVLLPYMIEKISPKQTLVFSMTISALMYLLLGLNESIFFASIYYLVAGIFISAWVIIVTIAQKNTPITLQGKIQGICYGFSGLVVMFIYVIFFAINYLYPLPSNKWFYILAILAVSTLWPISKGLKILNLKNKV</sequence>
<feature type="transmembrane region" description="Helical" evidence="6">
    <location>
        <begin position="224"/>
        <end position="247"/>
    </location>
</feature>
<dbReference type="AlphaFoldDB" id="A0A6I4RR14"/>
<feature type="transmembrane region" description="Helical" evidence="6">
    <location>
        <begin position="346"/>
        <end position="372"/>
    </location>
</feature>
<dbReference type="InterPro" id="IPR036259">
    <property type="entry name" value="MFS_trans_sf"/>
</dbReference>
<comment type="subcellular location">
    <subcellularLocation>
        <location evidence="1">Cell membrane</location>
        <topology evidence="1">Multi-pass membrane protein</topology>
    </subcellularLocation>
</comment>
<gene>
    <name evidence="7" type="ORF">FNC33_04600</name>
</gene>
<dbReference type="RefSeq" id="WP_003038613.1">
    <property type="nucleotide sequence ID" value="NZ_VJEZ01000005.1"/>
</dbReference>
<evidence type="ECO:0000313" key="8">
    <source>
        <dbReference type="Proteomes" id="UP000469081"/>
    </source>
</evidence>
<dbReference type="SUPFAM" id="SSF103473">
    <property type="entry name" value="MFS general substrate transporter"/>
    <property type="match status" value="1"/>
</dbReference>
<proteinExistence type="predicted"/>
<dbReference type="Gene3D" id="1.20.1250.20">
    <property type="entry name" value="MFS general substrate transporter like domains"/>
    <property type="match status" value="2"/>
</dbReference>
<feature type="transmembrane region" description="Helical" evidence="6">
    <location>
        <begin position="289"/>
        <end position="304"/>
    </location>
</feature>
<protein>
    <submittedName>
        <fullName evidence="7">MFS transporter</fullName>
    </submittedName>
</protein>
<keyword evidence="4 6" id="KW-1133">Transmembrane helix</keyword>
<feature type="transmembrane region" description="Helical" evidence="6">
    <location>
        <begin position="151"/>
        <end position="169"/>
    </location>
</feature>
<feature type="transmembrane region" description="Helical" evidence="6">
    <location>
        <begin position="310"/>
        <end position="334"/>
    </location>
</feature>
<feature type="transmembrane region" description="Helical" evidence="6">
    <location>
        <begin position="107"/>
        <end position="130"/>
    </location>
</feature>
<evidence type="ECO:0000256" key="4">
    <source>
        <dbReference type="ARBA" id="ARBA00022989"/>
    </source>
</evidence>
<keyword evidence="3 6" id="KW-0812">Transmembrane</keyword>
<name>A0A6I4RR14_FRATU</name>
<comment type="caution">
    <text evidence="7">The sequence shown here is derived from an EMBL/GenBank/DDBJ whole genome shotgun (WGS) entry which is preliminary data.</text>
</comment>